<reference evidence="1 2" key="1">
    <citation type="journal article" date="2016" name="Front. Microbiol.">
        <title>Comparative Genomics Analysis of Streptomyces Species Reveals Their Adaptation to the Marine Environment and Their Diversity at the Genomic Level.</title>
        <authorList>
            <person name="Tian X."/>
            <person name="Zhang Z."/>
            <person name="Yang T."/>
            <person name="Chen M."/>
            <person name="Li J."/>
            <person name="Chen F."/>
            <person name="Yang J."/>
            <person name="Li W."/>
            <person name="Zhang B."/>
            <person name="Zhang Z."/>
            <person name="Wu J."/>
            <person name="Zhang C."/>
            <person name="Long L."/>
            <person name="Xiao J."/>
        </authorList>
    </citation>
    <scope>NUCLEOTIDE SEQUENCE [LARGE SCALE GENOMIC DNA]</scope>
    <source>
        <strain evidence="1 2">SCSIO 10429</strain>
    </source>
</reference>
<evidence type="ECO:0000313" key="2">
    <source>
        <dbReference type="Proteomes" id="UP000176005"/>
    </source>
</evidence>
<comment type="caution">
    <text evidence="1">The sequence shown here is derived from an EMBL/GenBank/DDBJ whole genome shotgun (WGS) entry which is preliminary data.</text>
</comment>
<gene>
    <name evidence="1" type="ORF">AN218_05575</name>
</gene>
<keyword evidence="2" id="KW-1185">Reference proteome</keyword>
<name>A0A1E7LA09_9ACTN</name>
<dbReference type="PATRIC" id="fig|518642.10.peg.2802"/>
<proteinExistence type="predicted"/>
<dbReference type="Proteomes" id="UP000176005">
    <property type="component" value="Unassembled WGS sequence"/>
</dbReference>
<accession>A0A1E7LA09</accession>
<sequence>MDGLDDALGADVSRIARARQSLEDACAGVVEMAQAVEDFTGMGTDELPAAVTALASSQYLDEDEGSARWVSKAFTASPMSLVSRGEAALAFGGAVMVLRGALHELDQAVAAAGPTAPGGTFSS</sequence>
<protein>
    <submittedName>
        <fullName evidence="1">Uncharacterized protein</fullName>
    </submittedName>
</protein>
<organism evidence="1 2">
    <name type="scientific">Streptomyces nanshensis</name>
    <dbReference type="NCBI Taxonomy" id="518642"/>
    <lineage>
        <taxon>Bacteria</taxon>
        <taxon>Bacillati</taxon>
        <taxon>Actinomycetota</taxon>
        <taxon>Actinomycetes</taxon>
        <taxon>Kitasatosporales</taxon>
        <taxon>Streptomycetaceae</taxon>
        <taxon>Streptomyces</taxon>
    </lineage>
</organism>
<dbReference type="RefSeq" id="WP_070015485.1">
    <property type="nucleotide sequence ID" value="NZ_LJGW01000107.1"/>
</dbReference>
<dbReference type="EMBL" id="LJGW01000107">
    <property type="protein sequence ID" value="OEV12980.1"/>
    <property type="molecule type" value="Genomic_DNA"/>
</dbReference>
<dbReference type="AlphaFoldDB" id="A0A1E7LA09"/>
<evidence type="ECO:0000313" key="1">
    <source>
        <dbReference type="EMBL" id="OEV12980.1"/>
    </source>
</evidence>